<reference evidence="8" key="1">
    <citation type="submission" date="2017-02" db="UniProtKB">
        <authorList>
            <consortium name="WormBaseParasite"/>
        </authorList>
    </citation>
    <scope>IDENTIFICATION</scope>
</reference>
<evidence type="ECO:0000313" key="6">
    <source>
        <dbReference type="EMBL" id="VDL19232.1"/>
    </source>
</evidence>
<dbReference type="InterPro" id="IPR010301">
    <property type="entry name" value="RRP1"/>
</dbReference>
<dbReference type="GO" id="GO:0006364">
    <property type="term" value="P:rRNA processing"/>
    <property type="evidence" value="ECO:0007669"/>
    <property type="project" value="UniProtKB-KW"/>
</dbReference>
<reference evidence="6 7" key="2">
    <citation type="submission" date="2018-11" db="EMBL/GenBank/DDBJ databases">
        <authorList>
            <consortium name="Pathogen Informatics"/>
        </authorList>
    </citation>
    <scope>NUCLEOTIDE SEQUENCE [LARGE SCALE GENOMIC DNA]</scope>
</reference>
<dbReference type="STRING" id="6216.A0A0R3SBD4"/>
<dbReference type="OrthoDB" id="2019504at2759"/>
<dbReference type="EMBL" id="UYSG01000363">
    <property type="protein sequence ID" value="VDL19232.1"/>
    <property type="molecule type" value="Genomic_DNA"/>
</dbReference>
<dbReference type="PANTHER" id="PTHR13026:SF0">
    <property type="entry name" value="RIBOSOMAL RNA PROCESSING 1B"/>
    <property type="match status" value="1"/>
</dbReference>
<evidence type="ECO:0000256" key="3">
    <source>
        <dbReference type="ARBA" id="ARBA00022552"/>
    </source>
</evidence>
<evidence type="ECO:0000313" key="7">
    <source>
        <dbReference type="Proteomes" id="UP000274504"/>
    </source>
</evidence>
<organism evidence="8">
    <name type="scientific">Hymenolepis diminuta</name>
    <name type="common">Rat tapeworm</name>
    <dbReference type="NCBI Taxonomy" id="6216"/>
    <lineage>
        <taxon>Eukaryota</taxon>
        <taxon>Metazoa</taxon>
        <taxon>Spiralia</taxon>
        <taxon>Lophotrochozoa</taxon>
        <taxon>Platyhelminthes</taxon>
        <taxon>Cestoda</taxon>
        <taxon>Eucestoda</taxon>
        <taxon>Cyclophyllidea</taxon>
        <taxon>Hymenolepididae</taxon>
        <taxon>Hymenolepis</taxon>
    </lineage>
</organism>
<keyword evidence="4" id="KW-0539">Nucleus</keyword>
<evidence type="ECO:0000256" key="5">
    <source>
        <dbReference type="SAM" id="MobiDB-lite"/>
    </source>
</evidence>
<feature type="region of interest" description="Disordered" evidence="5">
    <location>
        <begin position="330"/>
        <end position="370"/>
    </location>
</feature>
<feature type="region of interest" description="Disordered" evidence="5">
    <location>
        <begin position="255"/>
        <end position="299"/>
    </location>
</feature>
<comment type="similarity">
    <text evidence="2">Belongs to the RRP1 family.</text>
</comment>
<evidence type="ECO:0000256" key="1">
    <source>
        <dbReference type="ARBA" id="ARBA00004123"/>
    </source>
</evidence>
<evidence type="ECO:0000256" key="2">
    <source>
        <dbReference type="ARBA" id="ARBA00006374"/>
    </source>
</evidence>
<dbReference type="Pfam" id="PF05997">
    <property type="entry name" value="Nop52"/>
    <property type="match status" value="1"/>
</dbReference>
<accession>A0A0R3SBD4</accession>
<dbReference type="GO" id="GO:0005634">
    <property type="term" value="C:nucleus"/>
    <property type="evidence" value="ECO:0007669"/>
    <property type="project" value="UniProtKB-SubCell"/>
</dbReference>
<dbReference type="WBParaSite" id="HDID_0000177001-mRNA-1">
    <property type="protein sequence ID" value="HDID_0000177001-mRNA-1"/>
    <property type="gene ID" value="HDID_0000177001"/>
</dbReference>
<name>A0A0R3SBD4_HYMDI</name>
<evidence type="ECO:0000313" key="8">
    <source>
        <dbReference type="WBParaSite" id="HDID_0000177001-mRNA-1"/>
    </source>
</evidence>
<dbReference type="Proteomes" id="UP000274504">
    <property type="component" value="Unassembled WGS sequence"/>
</dbReference>
<proteinExistence type="inferred from homology"/>
<protein>
    <submittedName>
        <fullName evidence="8">Nucleolar protein</fullName>
    </submittedName>
</protein>
<gene>
    <name evidence="6" type="ORF">HDID_LOCUS1771</name>
</gene>
<keyword evidence="3" id="KW-0698">rRNA processing</keyword>
<dbReference type="PANTHER" id="PTHR13026">
    <property type="entry name" value="NNP-1 PROTEIN NOVEL NUCLEAR PROTEIN 1 NOP52"/>
    <property type="match status" value="1"/>
</dbReference>
<dbReference type="GO" id="GO:0030688">
    <property type="term" value="C:preribosome, small subunit precursor"/>
    <property type="evidence" value="ECO:0007669"/>
    <property type="project" value="InterPro"/>
</dbReference>
<comment type="subcellular location">
    <subcellularLocation>
        <location evidence="1">Nucleus</location>
    </subcellularLocation>
</comment>
<feature type="compositionally biased region" description="Basic and acidic residues" evidence="5">
    <location>
        <begin position="357"/>
        <end position="370"/>
    </location>
</feature>
<sequence>MNQGVSKLAKLLASDELKNRKIGYKYACELMKLHPGTDDVQISYIDILGVCKGLYYSLWMQDKPLLQEETVARVVKLISITKSRNVRSMYVKGMFATLAKEWEGLDFWRQDKFMMLVRDFLVTCIASVKKRSLGPEIVAAAIFDSILNSDVNSSVDLKLHLIIVLKEELLKAGEVPSLVNAFFKRTLKSVQKMPRGSAYATDMVTLINFLAKEMRKYPKFPLGKISEEVLILSTKVPLYRKTFLRISKILHVKKTQAGGKEKKDSPGEFINDESETSPFKKPQLNGKAKKNITASQNVESKISSAKELQVNGNKKINTPKVFPNVDSTEVLENKSKSQSLRKRKLMEDRTPTPYKEPLSKAKLPKESSDHVNENVLQIERTNAEQSVEADVVPKENDTTVAISSELLKDSNFNVLMPPPNLHQLDMSVLDSLGEVTQSKRVSFGKVFCKKFSSTKKLTDKPIFIPTPPNRGILRK</sequence>
<evidence type="ECO:0000256" key="4">
    <source>
        <dbReference type="ARBA" id="ARBA00023242"/>
    </source>
</evidence>
<dbReference type="AlphaFoldDB" id="A0A0R3SBD4"/>